<accession>A0A182TL40</accession>
<evidence type="ECO:0000313" key="3">
    <source>
        <dbReference type="Proteomes" id="UP000075902"/>
    </source>
</evidence>
<dbReference type="Proteomes" id="UP000075902">
    <property type="component" value="Unassembled WGS sequence"/>
</dbReference>
<dbReference type="AlphaFoldDB" id="A0A182TL40"/>
<organism evidence="2 3">
    <name type="scientific">Anopheles melas</name>
    <dbReference type="NCBI Taxonomy" id="34690"/>
    <lineage>
        <taxon>Eukaryota</taxon>
        <taxon>Metazoa</taxon>
        <taxon>Ecdysozoa</taxon>
        <taxon>Arthropoda</taxon>
        <taxon>Hexapoda</taxon>
        <taxon>Insecta</taxon>
        <taxon>Pterygota</taxon>
        <taxon>Neoptera</taxon>
        <taxon>Endopterygota</taxon>
        <taxon>Diptera</taxon>
        <taxon>Nematocera</taxon>
        <taxon>Culicoidea</taxon>
        <taxon>Culicidae</taxon>
        <taxon>Anophelinae</taxon>
        <taxon>Anopheles</taxon>
    </lineage>
</organism>
<feature type="chain" id="PRO_5008136993" evidence="1">
    <location>
        <begin position="18"/>
        <end position="134"/>
    </location>
</feature>
<feature type="signal peptide" evidence="1">
    <location>
        <begin position="1"/>
        <end position="17"/>
    </location>
</feature>
<reference evidence="3" key="1">
    <citation type="submission" date="2014-01" db="EMBL/GenBank/DDBJ databases">
        <title>The Genome Sequence of Anopheles melas CM1001059_A (V2).</title>
        <authorList>
            <consortium name="The Broad Institute Genomics Platform"/>
            <person name="Neafsey D.E."/>
            <person name="Besansky N."/>
            <person name="Howell P."/>
            <person name="Walton C."/>
            <person name="Young S.K."/>
            <person name="Zeng Q."/>
            <person name="Gargeya S."/>
            <person name="Fitzgerald M."/>
            <person name="Haas B."/>
            <person name="Abouelleil A."/>
            <person name="Allen A.W."/>
            <person name="Alvarado L."/>
            <person name="Arachchi H.M."/>
            <person name="Berlin A.M."/>
            <person name="Chapman S.B."/>
            <person name="Gainer-Dewar J."/>
            <person name="Goldberg J."/>
            <person name="Griggs A."/>
            <person name="Gujja S."/>
            <person name="Hansen M."/>
            <person name="Howarth C."/>
            <person name="Imamovic A."/>
            <person name="Ireland A."/>
            <person name="Larimer J."/>
            <person name="McCowan C."/>
            <person name="Murphy C."/>
            <person name="Pearson M."/>
            <person name="Poon T.W."/>
            <person name="Priest M."/>
            <person name="Roberts A."/>
            <person name="Saif S."/>
            <person name="Shea T."/>
            <person name="Sisk P."/>
            <person name="Sykes S."/>
            <person name="Wortman J."/>
            <person name="Nusbaum C."/>
            <person name="Birren B."/>
        </authorList>
    </citation>
    <scope>NUCLEOTIDE SEQUENCE [LARGE SCALE GENOMIC DNA]</scope>
    <source>
        <strain evidence="3">CM1001059</strain>
    </source>
</reference>
<reference evidence="2" key="2">
    <citation type="submission" date="2020-05" db="UniProtKB">
        <authorList>
            <consortium name="EnsemblMetazoa"/>
        </authorList>
    </citation>
    <scope>IDENTIFICATION</scope>
    <source>
        <strain evidence="2">CM1001059</strain>
    </source>
</reference>
<proteinExistence type="predicted"/>
<dbReference type="VEuPathDB" id="VectorBase:AMEC004284"/>
<name>A0A182TL40_9DIPT</name>
<evidence type="ECO:0000256" key="1">
    <source>
        <dbReference type="SAM" id="SignalP"/>
    </source>
</evidence>
<keyword evidence="3" id="KW-1185">Reference proteome</keyword>
<sequence length="134" mass="15388">MFYTILIVFTVIDLSLQTEKLCDPESTNGTFLQQYKPFEFCSKVTHISSPLLGYMDIHIPPLSSGCLISCVKRTRPTVTIEMVDCASDIQFIPSLFFARMEFYACFSEGEIILHGFDSSYWIEFTLRPDLIDME</sequence>
<protein>
    <submittedName>
        <fullName evidence="2">Uncharacterized protein</fullName>
    </submittedName>
</protein>
<dbReference type="EnsemblMetazoa" id="AMEC004284-RA">
    <property type="protein sequence ID" value="AMEC004284-PA"/>
    <property type="gene ID" value="AMEC004284"/>
</dbReference>
<evidence type="ECO:0000313" key="2">
    <source>
        <dbReference type="EnsemblMetazoa" id="AMEC004284-PA"/>
    </source>
</evidence>
<keyword evidence="1" id="KW-0732">Signal</keyword>